<evidence type="ECO:0000256" key="3">
    <source>
        <dbReference type="ARBA" id="ARBA00023002"/>
    </source>
</evidence>
<keyword evidence="2" id="KW-0274">FAD</keyword>
<accession>A0ABS0D6D8</accession>
<dbReference type="PANTHER" id="PTHR47178">
    <property type="entry name" value="MONOOXYGENASE, FAD-BINDING"/>
    <property type="match status" value="1"/>
</dbReference>
<dbReference type="EMBL" id="JADLQN010000001">
    <property type="protein sequence ID" value="MBF6353660.1"/>
    <property type="molecule type" value="Genomic_DNA"/>
</dbReference>
<proteinExistence type="predicted"/>
<dbReference type="InterPro" id="IPR002938">
    <property type="entry name" value="FAD-bd"/>
</dbReference>
<name>A0ABS0D6D8_9NOCA</name>
<dbReference type="PRINTS" id="PR00420">
    <property type="entry name" value="RNGMNOXGNASE"/>
</dbReference>
<dbReference type="GO" id="GO:0004497">
    <property type="term" value="F:monooxygenase activity"/>
    <property type="evidence" value="ECO:0007669"/>
    <property type="project" value="UniProtKB-KW"/>
</dbReference>
<gene>
    <name evidence="7" type="ORF">IU449_03695</name>
</gene>
<evidence type="ECO:0000313" key="8">
    <source>
        <dbReference type="Proteomes" id="UP000707731"/>
    </source>
</evidence>
<keyword evidence="3" id="KW-0560">Oxidoreductase</keyword>
<evidence type="ECO:0000256" key="2">
    <source>
        <dbReference type="ARBA" id="ARBA00022827"/>
    </source>
</evidence>
<evidence type="ECO:0000256" key="4">
    <source>
        <dbReference type="ARBA" id="ARBA00023033"/>
    </source>
</evidence>
<dbReference type="Pfam" id="PF01494">
    <property type="entry name" value="FAD_binding_3"/>
    <property type="match status" value="1"/>
</dbReference>
<dbReference type="Proteomes" id="UP000707731">
    <property type="component" value="Unassembled WGS sequence"/>
</dbReference>
<evidence type="ECO:0000313" key="7">
    <source>
        <dbReference type="EMBL" id="MBF6353660.1"/>
    </source>
</evidence>
<dbReference type="Gene3D" id="3.50.50.60">
    <property type="entry name" value="FAD/NAD(P)-binding domain"/>
    <property type="match status" value="1"/>
</dbReference>
<dbReference type="RefSeq" id="WP_195000539.1">
    <property type="nucleotide sequence ID" value="NZ_JADLQN010000001.1"/>
</dbReference>
<keyword evidence="4 7" id="KW-0503">Monooxygenase</keyword>
<evidence type="ECO:0000259" key="6">
    <source>
        <dbReference type="Pfam" id="PF01494"/>
    </source>
</evidence>
<dbReference type="PANTHER" id="PTHR47178:SF6">
    <property type="entry name" value="FAD-BINDING DOMAIN-CONTAINING PROTEIN"/>
    <property type="match status" value="1"/>
</dbReference>
<comment type="caution">
    <text evidence="7">The sequence shown here is derived from an EMBL/GenBank/DDBJ whole genome shotgun (WGS) entry which is preliminary data.</text>
</comment>
<evidence type="ECO:0000256" key="1">
    <source>
        <dbReference type="ARBA" id="ARBA00022630"/>
    </source>
</evidence>
<reference evidence="7 8" key="1">
    <citation type="submission" date="2020-10" db="EMBL/GenBank/DDBJ databases">
        <title>Identification of Nocardia species via Next-generation sequencing and recognition of intraspecies genetic diversity.</title>
        <authorList>
            <person name="Li P."/>
            <person name="Li P."/>
            <person name="Lu B."/>
        </authorList>
    </citation>
    <scope>NUCLEOTIDE SEQUENCE [LARGE SCALE GENOMIC DNA]</scope>
    <source>
        <strain evidence="7 8">BJ06-0143</strain>
    </source>
</reference>
<protein>
    <submittedName>
        <fullName evidence="7">FAD-dependent monooxygenase</fullName>
    </submittedName>
</protein>
<feature type="compositionally biased region" description="Basic and acidic residues" evidence="5">
    <location>
        <begin position="425"/>
        <end position="436"/>
    </location>
</feature>
<dbReference type="InterPro" id="IPR036188">
    <property type="entry name" value="FAD/NAD-bd_sf"/>
</dbReference>
<organism evidence="7 8">
    <name type="scientific">Nocardia higoensis</name>
    <dbReference type="NCBI Taxonomy" id="228599"/>
    <lineage>
        <taxon>Bacteria</taxon>
        <taxon>Bacillati</taxon>
        <taxon>Actinomycetota</taxon>
        <taxon>Actinomycetes</taxon>
        <taxon>Mycobacteriales</taxon>
        <taxon>Nocardiaceae</taxon>
        <taxon>Nocardia</taxon>
    </lineage>
</organism>
<feature type="domain" description="FAD-binding" evidence="6">
    <location>
        <begin position="279"/>
        <end position="374"/>
    </location>
</feature>
<keyword evidence="1" id="KW-0285">Flavoprotein</keyword>
<evidence type="ECO:0000256" key="5">
    <source>
        <dbReference type="SAM" id="MobiDB-lite"/>
    </source>
</evidence>
<dbReference type="SUPFAM" id="SSF51905">
    <property type="entry name" value="FAD/NAD(P)-binding domain"/>
    <property type="match status" value="1"/>
</dbReference>
<keyword evidence="8" id="KW-1185">Reference proteome</keyword>
<dbReference type="Pfam" id="PF13450">
    <property type="entry name" value="NAD_binding_8"/>
    <property type="match status" value="1"/>
</dbReference>
<feature type="region of interest" description="Disordered" evidence="5">
    <location>
        <begin position="414"/>
        <end position="436"/>
    </location>
</feature>
<sequence>MRVVVVGGGIGGLALGAGLRRGGYEVAVFDRDTDVAATGGYHITLDERAQSALGRLVAPEIMRRLLASGSALRLRDRDMFWDYRGRVLGYGPDLSGSASIDVDRITLRTLLAEAVGGDLRLGRAVSDVGADERGMPQVMFIDGTSVTADLVVGADGTHSVVGRHLAAGPTNHPTGIIGFSGRTRRADLGIAEQRRLGTRSTTGIGPRGAALYVGFLDPVGNAALDAPELSMSITTGPTYIWGAMFPESAHIDSLRELRGGALQTALLDRFRDRNWADHTLEVIARADPASVAAFRFNAASTRATDLAPWAAGRITALGDAVHATPPTAGMGAGAAIQDAADLLTQLDSLSDGTTTITDAIGRYEAQMRRRGGEVLSAAMKTVRLILATNTTLGAVATATLSPLVAAATRLRPAPAAPVRAMSVPDQDKPDRGRPFP</sequence>